<organism evidence="4 5">
    <name type="scientific">Microbacterium mitrae</name>
    <dbReference type="NCBI Taxonomy" id="664640"/>
    <lineage>
        <taxon>Bacteria</taxon>
        <taxon>Bacillati</taxon>
        <taxon>Actinomycetota</taxon>
        <taxon>Actinomycetes</taxon>
        <taxon>Micrococcales</taxon>
        <taxon>Microbacteriaceae</taxon>
        <taxon>Microbacterium</taxon>
    </lineage>
</organism>
<dbReference type="InterPro" id="IPR005106">
    <property type="entry name" value="Asp/hSer_DH_NAD-bd"/>
</dbReference>
<evidence type="ECO:0000259" key="3">
    <source>
        <dbReference type="Pfam" id="PF03447"/>
    </source>
</evidence>
<dbReference type="Gene3D" id="3.40.50.720">
    <property type="entry name" value="NAD(P)-binding Rossmann-like Domain"/>
    <property type="match status" value="1"/>
</dbReference>
<reference evidence="4 5" key="1">
    <citation type="submission" date="2019-08" db="EMBL/GenBank/DDBJ databases">
        <authorList>
            <person name="Dong K."/>
        </authorList>
    </citation>
    <scope>NUCLEOTIDE SEQUENCE [LARGE SCALE GENOMIC DNA]</scope>
    <source>
        <strain evidence="4 5">M4-8</strain>
    </source>
</reference>
<dbReference type="OrthoDB" id="956698at2"/>
<evidence type="ECO:0000256" key="1">
    <source>
        <dbReference type="ARBA" id="ARBA00008331"/>
    </source>
</evidence>
<comment type="caution">
    <text evidence="4">The sequence shown here is derived from an EMBL/GenBank/DDBJ whole genome shotgun (WGS) entry which is preliminary data.</text>
</comment>
<dbReference type="Pfam" id="PF03447">
    <property type="entry name" value="NAD_binding_3"/>
    <property type="match status" value="1"/>
</dbReference>
<name>A0A5C8HNX8_9MICO</name>
<dbReference type="EMBL" id="VRSW01000001">
    <property type="protein sequence ID" value="TXK05685.1"/>
    <property type="molecule type" value="Genomic_DNA"/>
</dbReference>
<gene>
    <name evidence="4" type="ORF">FVP60_01450</name>
</gene>
<dbReference type="Proteomes" id="UP000321196">
    <property type="component" value="Unassembled WGS sequence"/>
</dbReference>
<dbReference type="SUPFAM" id="SSF51735">
    <property type="entry name" value="NAD(P)-binding Rossmann-fold domains"/>
    <property type="match status" value="1"/>
</dbReference>
<dbReference type="GO" id="GO:0050661">
    <property type="term" value="F:NADP binding"/>
    <property type="evidence" value="ECO:0007669"/>
    <property type="project" value="InterPro"/>
</dbReference>
<dbReference type="PANTHER" id="PTHR31873:SF6">
    <property type="entry name" value="ASPARTATE DEHYDROGENASE DOMAIN-CONTAINING PROTEIN"/>
    <property type="match status" value="1"/>
</dbReference>
<feature type="domain" description="Aspartate dehydrogenase" evidence="2">
    <location>
        <begin position="149"/>
        <end position="235"/>
    </location>
</feature>
<dbReference type="RefSeq" id="WP_147824496.1">
    <property type="nucleotide sequence ID" value="NZ_BAAARG010000001.1"/>
</dbReference>
<dbReference type="GO" id="GO:0009435">
    <property type="term" value="P:NAD+ biosynthetic process"/>
    <property type="evidence" value="ECO:0007669"/>
    <property type="project" value="InterPro"/>
</dbReference>
<dbReference type="AlphaFoldDB" id="A0A5C8HNX8"/>
<accession>A0A5C8HNX8</accession>
<keyword evidence="5" id="KW-1185">Reference proteome</keyword>
<evidence type="ECO:0000313" key="5">
    <source>
        <dbReference type="Proteomes" id="UP000321196"/>
    </source>
</evidence>
<dbReference type="Pfam" id="PF01958">
    <property type="entry name" value="Asp_DH_C"/>
    <property type="match status" value="1"/>
</dbReference>
<dbReference type="PANTHER" id="PTHR31873">
    <property type="entry name" value="L-ASPARTATE DEHYDROGENASE-RELATED"/>
    <property type="match status" value="1"/>
</dbReference>
<dbReference type="InterPro" id="IPR036291">
    <property type="entry name" value="NAD(P)-bd_dom_sf"/>
</dbReference>
<feature type="domain" description="Aspartate/homoserine dehydrogenase NAD-binding" evidence="3">
    <location>
        <begin position="42"/>
        <end position="91"/>
    </location>
</feature>
<evidence type="ECO:0000259" key="2">
    <source>
        <dbReference type="Pfam" id="PF01958"/>
    </source>
</evidence>
<dbReference type="GO" id="GO:0033735">
    <property type="term" value="F:aspartate dehydrogenase [NAD(P)+] activity"/>
    <property type="evidence" value="ECO:0007669"/>
    <property type="project" value="InterPro"/>
</dbReference>
<comment type="similarity">
    <text evidence="1">Belongs to the L-aspartate dehydrogenase family.</text>
</comment>
<dbReference type="InterPro" id="IPR002811">
    <property type="entry name" value="Asp_DH"/>
</dbReference>
<sequence length="259" mass="26618">MVFRIVLLGDGNLASLIAEGIVARANCQLIGTVGRGDEVPSVVEYDLLVEVASPEAVGARVLPEVEAGATALIVSVGALADQTLRERLQRAPGAALIATGAVGGLEFVRALALSGGVEHAHISSSKLPSALIQPWMDDALVARLVRGDERIIVATGSAQQVAELFPRSANVAIALALAADSWSDTTAEMIADPAAINTTHVITVRGAAGSARFEMSNLPSPTQPRSSLVVASSVLRSIDAIIAVHTEQNAGVGNLLSLL</sequence>
<protein>
    <submittedName>
        <fullName evidence="4">DUF108 domain-containing protein</fullName>
    </submittedName>
</protein>
<dbReference type="SUPFAM" id="SSF55347">
    <property type="entry name" value="Glyceraldehyde-3-phosphate dehydrogenase-like, C-terminal domain"/>
    <property type="match status" value="1"/>
</dbReference>
<dbReference type="Gene3D" id="3.30.360.10">
    <property type="entry name" value="Dihydrodipicolinate Reductase, domain 2"/>
    <property type="match status" value="1"/>
</dbReference>
<proteinExistence type="inferred from homology"/>
<evidence type="ECO:0000313" key="4">
    <source>
        <dbReference type="EMBL" id="TXK05685.1"/>
    </source>
</evidence>